<evidence type="ECO:0000256" key="5">
    <source>
        <dbReference type="ARBA" id="ARBA00023002"/>
    </source>
</evidence>
<protein>
    <submittedName>
        <fullName evidence="9">Putative nitrite reductase</fullName>
        <ecNumber evidence="9">1.18.1.-</ecNumber>
    </submittedName>
</protein>
<evidence type="ECO:0000256" key="1">
    <source>
        <dbReference type="ARBA" id="ARBA00001929"/>
    </source>
</evidence>
<reference evidence="9 10" key="1">
    <citation type="submission" date="2018-06" db="EMBL/GenBank/DDBJ databases">
        <authorList>
            <consortium name="Pathogen Informatics"/>
            <person name="Doyle S."/>
        </authorList>
    </citation>
    <scope>NUCLEOTIDE SEQUENCE [LARGE SCALE GENOMIC DNA]</scope>
    <source>
        <strain evidence="9 10">NCTC8849</strain>
    </source>
</reference>
<dbReference type="EMBL" id="UGLC01000002">
    <property type="protein sequence ID" value="STT55017.1"/>
    <property type="molecule type" value="Genomic_DNA"/>
</dbReference>
<feature type="domain" description="FAD/NAD(P)-binding" evidence="8">
    <location>
        <begin position="5"/>
        <end position="139"/>
    </location>
</feature>
<dbReference type="PANTHER" id="PTHR43809:SF1">
    <property type="entry name" value="NITRITE REDUCTASE (NADH) LARGE SUBUNIT"/>
    <property type="match status" value="1"/>
</dbReference>
<dbReference type="InterPro" id="IPR052034">
    <property type="entry name" value="NasD-like"/>
</dbReference>
<comment type="pathway">
    <text evidence="2">Nitrogen metabolism; nitrate reduction (assimilation).</text>
</comment>
<keyword evidence="6" id="KW-0408">Iron</keyword>
<dbReference type="GO" id="GO:0046872">
    <property type="term" value="F:metal ion binding"/>
    <property type="evidence" value="ECO:0007669"/>
    <property type="project" value="UniProtKB-KW"/>
</dbReference>
<sequence>MKSHWDKLVLATGSYPFVPPIPGNDLAGCFVYRTLDDLDRIAAHAAAAKSGVVIGGGLLGLEAANALKQLGLETQVVEFAPNLMAVQLDNGGAAMLREKIVALGVGCIPAKRPTAIVREADGLRLNFADGGALRTDMWSSRRGSARRTRWPAAARCRWANAGEFTSTASAVPLTRTCWR</sequence>
<dbReference type="EC" id="1.18.1.-" evidence="9"/>
<dbReference type="PRINTS" id="PR00368">
    <property type="entry name" value="FADPNR"/>
</dbReference>
<dbReference type="AlphaFoldDB" id="A0A377WM08"/>
<evidence type="ECO:0000313" key="10">
    <source>
        <dbReference type="Proteomes" id="UP000254799"/>
    </source>
</evidence>
<keyword evidence="4" id="KW-0479">Metal-binding</keyword>
<dbReference type="Gene3D" id="3.50.50.60">
    <property type="entry name" value="FAD/NAD(P)-binding domain"/>
    <property type="match status" value="2"/>
</dbReference>
<dbReference type="SUPFAM" id="SSF51905">
    <property type="entry name" value="FAD/NAD(P)-binding domain"/>
    <property type="match status" value="1"/>
</dbReference>
<evidence type="ECO:0000256" key="6">
    <source>
        <dbReference type="ARBA" id="ARBA00023004"/>
    </source>
</evidence>
<dbReference type="GO" id="GO:0051536">
    <property type="term" value="F:iron-sulfur cluster binding"/>
    <property type="evidence" value="ECO:0007669"/>
    <property type="project" value="UniProtKB-KW"/>
</dbReference>
<dbReference type="InterPro" id="IPR023753">
    <property type="entry name" value="FAD/NAD-binding_dom"/>
</dbReference>
<keyword evidence="3" id="KW-0349">Heme</keyword>
<dbReference type="PRINTS" id="PR00411">
    <property type="entry name" value="PNDRDTASEI"/>
</dbReference>
<evidence type="ECO:0000313" key="9">
    <source>
        <dbReference type="EMBL" id="STT55017.1"/>
    </source>
</evidence>
<evidence type="ECO:0000256" key="7">
    <source>
        <dbReference type="ARBA" id="ARBA00023014"/>
    </source>
</evidence>
<proteinExistence type="predicted"/>
<gene>
    <name evidence="9" type="primary">thcD</name>
    <name evidence="9" type="ORF">NCTC8849_03616</name>
</gene>
<dbReference type="InterPro" id="IPR036188">
    <property type="entry name" value="FAD/NAD-bd_sf"/>
</dbReference>
<keyword evidence="5 9" id="KW-0560">Oxidoreductase</keyword>
<organism evidence="9 10">
    <name type="scientific">Klebsiella pneumoniae</name>
    <dbReference type="NCBI Taxonomy" id="573"/>
    <lineage>
        <taxon>Bacteria</taxon>
        <taxon>Pseudomonadati</taxon>
        <taxon>Pseudomonadota</taxon>
        <taxon>Gammaproteobacteria</taxon>
        <taxon>Enterobacterales</taxon>
        <taxon>Enterobacteriaceae</taxon>
        <taxon>Klebsiella/Raoultella group</taxon>
        <taxon>Klebsiella</taxon>
        <taxon>Klebsiella pneumoniae complex</taxon>
    </lineage>
</organism>
<name>A0A377WM08_KLEPN</name>
<dbReference type="Proteomes" id="UP000254799">
    <property type="component" value="Unassembled WGS sequence"/>
</dbReference>
<dbReference type="GO" id="GO:0016491">
    <property type="term" value="F:oxidoreductase activity"/>
    <property type="evidence" value="ECO:0007669"/>
    <property type="project" value="UniProtKB-KW"/>
</dbReference>
<accession>A0A377WM08</accession>
<keyword evidence="7" id="KW-0411">Iron-sulfur</keyword>
<evidence type="ECO:0000256" key="4">
    <source>
        <dbReference type="ARBA" id="ARBA00022723"/>
    </source>
</evidence>
<comment type="cofactor">
    <cofactor evidence="1">
        <name>siroheme</name>
        <dbReference type="ChEBI" id="CHEBI:60052"/>
    </cofactor>
</comment>
<evidence type="ECO:0000256" key="2">
    <source>
        <dbReference type="ARBA" id="ARBA00005096"/>
    </source>
</evidence>
<dbReference type="Pfam" id="PF07992">
    <property type="entry name" value="Pyr_redox_2"/>
    <property type="match status" value="1"/>
</dbReference>
<dbReference type="PANTHER" id="PTHR43809">
    <property type="entry name" value="NITRITE REDUCTASE (NADH) LARGE SUBUNIT"/>
    <property type="match status" value="1"/>
</dbReference>
<evidence type="ECO:0000256" key="3">
    <source>
        <dbReference type="ARBA" id="ARBA00022617"/>
    </source>
</evidence>
<evidence type="ECO:0000259" key="8">
    <source>
        <dbReference type="Pfam" id="PF07992"/>
    </source>
</evidence>